<keyword evidence="5" id="KW-0812">Transmembrane</keyword>
<feature type="chain" id="PRO_5012335728" description="Porin domain-containing protein" evidence="11">
    <location>
        <begin position="44"/>
        <end position="381"/>
    </location>
</feature>
<keyword evidence="8" id="KW-0626">Porin</keyword>
<dbReference type="GO" id="GO:0046930">
    <property type="term" value="C:pore complex"/>
    <property type="evidence" value="ECO:0007669"/>
    <property type="project" value="UniProtKB-KW"/>
</dbReference>
<evidence type="ECO:0000256" key="11">
    <source>
        <dbReference type="SAM" id="SignalP"/>
    </source>
</evidence>
<feature type="domain" description="Porin" evidence="12">
    <location>
        <begin position="30"/>
        <end position="367"/>
    </location>
</feature>
<keyword evidence="14" id="KW-1185">Reference proteome</keyword>
<comment type="caution">
    <text evidence="13">The sequence shown here is derived from an EMBL/GenBank/DDBJ whole genome shotgun (WGS) entry which is preliminary data.</text>
</comment>
<organism evidence="13 14">
    <name type="scientific">Halovibrio salipaludis</name>
    <dbReference type="NCBI Taxonomy" id="2032626"/>
    <lineage>
        <taxon>Bacteria</taxon>
        <taxon>Pseudomonadati</taxon>
        <taxon>Pseudomonadota</taxon>
        <taxon>Gammaproteobacteria</taxon>
        <taxon>Oceanospirillales</taxon>
        <taxon>Halomonadaceae</taxon>
        <taxon>Halovibrio</taxon>
    </lineage>
</organism>
<dbReference type="Gene3D" id="2.40.160.10">
    <property type="entry name" value="Porin"/>
    <property type="match status" value="1"/>
</dbReference>
<gene>
    <name evidence="13" type="ORF">CK501_03555</name>
</gene>
<dbReference type="Proteomes" id="UP000218896">
    <property type="component" value="Unassembled WGS sequence"/>
</dbReference>
<dbReference type="InterPro" id="IPR002299">
    <property type="entry name" value="Porin_Neis"/>
</dbReference>
<dbReference type="PRINTS" id="PR00184">
    <property type="entry name" value="NEISSPPORIN"/>
</dbReference>
<dbReference type="AlphaFoldDB" id="A0A2A2F9P6"/>
<keyword evidence="10" id="KW-0998">Cell outer membrane</keyword>
<feature type="signal peptide" evidence="11">
    <location>
        <begin position="1"/>
        <end position="43"/>
    </location>
</feature>
<evidence type="ECO:0000256" key="3">
    <source>
        <dbReference type="ARBA" id="ARBA00022448"/>
    </source>
</evidence>
<dbReference type="EMBL" id="NSKD01000001">
    <property type="protein sequence ID" value="PAU82231.1"/>
    <property type="molecule type" value="Genomic_DNA"/>
</dbReference>
<accession>A0A2A2F9P6</accession>
<dbReference type="GO" id="GO:0006811">
    <property type="term" value="P:monoatomic ion transport"/>
    <property type="evidence" value="ECO:0007669"/>
    <property type="project" value="UniProtKB-KW"/>
</dbReference>
<dbReference type="InterPro" id="IPR023614">
    <property type="entry name" value="Porin_dom_sf"/>
</dbReference>
<evidence type="ECO:0000256" key="4">
    <source>
        <dbReference type="ARBA" id="ARBA00022452"/>
    </source>
</evidence>
<dbReference type="PANTHER" id="PTHR34501">
    <property type="entry name" value="PROTEIN YDDL-RELATED"/>
    <property type="match status" value="1"/>
</dbReference>
<name>A0A2A2F9P6_9GAMM</name>
<dbReference type="GO" id="GO:0009279">
    <property type="term" value="C:cell outer membrane"/>
    <property type="evidence" value="ECO:0007669"/>
    <property type="project" value="UniProtKB-SubCell"/>
</dbReference>
<evidence type="ECO:0000256" key="1">
    <source>
        <dbReference type="ARBA" id="ARBA00004571"/>
    </source>
</evidence>
<sequence>MTDIQSWITINLALRKPKAHTMTRKQLLSAAIAATLAAPGAQALEFTADEGLSLAENTTFNLYGTVEPKVISEKNEDGDASTELDDEDSTLGFAFETRVSNAVTAFGQLELEYSSDDNSDGFDSQDSAFLGVKGDFGKVQAGNFDSVYEDLIIDATEVAEDAEISDEAFAGENNQIAYYSPDWNGFSFRTQARIQGRDEGPGSEDSNEVGLSIAGGYTGNNWGLYAGYDDRAADTTGEVYNANGEQLYVDNDGNITTNDDFDALTAYDSENTYGIAGVYGIGQFEFGAKYSIQENAENAPAGDETTFTALRGTFTQGRTEFYGAAQRVSPDDETTVKERDEFTLGVSHKLYEPLSLWAEAGWYDKENDADDNVMVGAIYSF</sequence>
<evidence type="ECO:0000256" key="5">
    <source>
        <dbReference type="ARBA" id="ARBA00022692"/>
    </source>
</evidence>
<evidence type="ECO:0000313" key="13">
    <source>
        <dbReference type="EMBL" id="PAU82231.1"/>
    </source>
</evidence>
<dbReference type="GO" id="GO:0015288">
    <property type="term" value="F:porin activity"/>
    <property type="evidence" value="ECO:0007669"/>
    <property type="project" value="UniProtKB-KW"/>
</dbReference>
<keyword evidence="6 11" id="KW-0732">Signal</keyword>
<comment type="subunit">
    <text evidence="2">Homotrimer.</text>
</comment>
<evidence type="ECO:0000256" key="8">
    <source>
        <dbReference type="ARBA" id="ARBA00023114"/>
    </source>
</evidence>
<comment type="subcellular location">
    <subcellularLocation>
        <location evidence="1">Cell outer membrane</location>
        <topology evidence="1">Multi-pass membrane protein</topology>
    </subcellularLocation>
</comment>
<dbReference type="InterPro" id="IPR033900">
    <property type="entry name" value="Gram_neg_porin_domain"/>
</dbReference>
<evidence type="ECO:0000313" key="14">
    <source>
        <dbReference type="Proteomes" id="UP000218896"/>
    </source>
</evidence>
<evidence type="ECO:0000256" key="10">
    <source>
        <dbReference type="ARBA" id="ARBA00023237"/>
    </source>
</evidence>
<proteinExistence type="predicted"/>
<dbReference type="PANTHER" id="PTHR34501:SF9">
    <property type="entry name" value="MAJOR OUTER MEMBRANE PROTEIN P.IA"/>
    <property type="match status" value="1"/>
</dbReference>
<evidence type="ECO:0000256" key="6">
    <source>
        <dbReference type="ARBA" id="ARBA00022729"/>
    </source>
</evidence>
<keyword evidence="3" id="KW-0813">Transport</keyword>
<dbReference type="InterPro" id="IPR050298">
    <property type="entry name" value="Gram-neg_bact_OMP"/>
</dbReference>
<keyword evidence="7" id="KW-0406">Ion transport</keyword>
<evidence type="ECO:0000259" key="12">
    <source>
        <dbReference type="Pfam" id="PF13609"/>
    </source>
</evidence>
<dbReference type="SUPFAM" id="SSF56935">
    <property type="entry name" value="Porins"/>
    <property type="match status" value="1"/>
</dbReference>
<evidence type="ECO:0000256" key="9">
    <source>
        <dbReference type="ARBA" id="ARBA00023136"/>
    </source>
</evidence>
<reference evidence="13 14" key="1">
    <citation type="submission" date="2017-08" db="EMBL/GenBank/DDBJ databases">
        <title>Halovibrio sewagensis sp. nov., isolated from wastewater of high salinity.</title>
        <authorList>
            <person name="Dong X."/>
            <person name="Zhang G."/>
        </authorList>
    </citation>
    <scope>NUCLEOTIDE SEQUENCE [LARGE SCALE GENOMIC DNA]</scope>
    <source>
        <strain evidence="13 14">YL5-2</strain>
    </source>
</reference>
<protein>
    <recommendedName>
        <fullName evidence="12">Porin domain-containing protein</fullName>
    </recommendedName>
</protein>
<keyword evidence="9" id="KW-0472">Membrane</keyword>
<evidence type="ECO:0000256" key="2">
    <source>
        <dbReference type="ARBA" id="ARBA00011233"/>
    </source>
</evidence>
<dbReference type="Pfam" id="PF13609">
    <property type="entry name" value="Porin_4"/>
    <property type="match status" value="1"/>
</dbReference>
<evidence type="ECO:0000256" key="7">
    <source>
        <dbReference type="ARBA" id="ARBA00023065"/>
    </source>
</evidence>
<keyword evidence="4" id="KW-1134">Transmembrane beta strand</keyword>